<accession>A0A2A3TUI0</accession>
<sequence>MEKFDGNLFCPGNSKKQINQFKRMIAKDNLPAVNKSDRYLQMRKISGSEDSYSLDIFYKKEKVGHFYVKISEPAKLTEKIYSTINEQSEKMFREESVYGIKDLAGLDRANNSIYGGFGNYEPYPTITSKAAGLWYKLATSQFFNNGNKRTAMLAAIYLLNINFYSFDVFDGNYMYDLSLQAANQEINAKYIERFINKHVSLNYENMANALENGNIDFSIPIVFNNTK</sequence>
<dbReference type="Pfam" id="PF02661">
    <property type="entry name" value="Fic"/>
    <property type="match status" value="1"/>
</dbReference>
<dbReference type="PROSITE" id="PS51459">
    <property type="entry name" value="FIDO"/>
    <property type="match status" value="1"/>
</dbReference>
<protein>
    <submittedName>
        <fullName evidence="2">Type II toxin-antitoxin system death-on-curing family toxin</fullName>
    </submittedName>
</protein>
<dbReference type="RefSeq" id="WP_052415599.1">
    <property type="nucleotide sequence ID" value="NZ_BBOW01000024.1"/>
</dbReference>
<proteinExistence type="predicted"/>
<organism evidence="2 3">
    <name type="scientific">Levilactobacillus brevis</name>
    <name type="common">Lactobacillus brevis</name>
    <dbReference type="NCBI Taxonomy" id="1580"/>
    <lineage>
        <taxon>Bacteria</taxon>
        <taxon>Bacillati</taxon>
        <taxon>Bacillota</taxon>
        <taxon>Bacilli</taxon>
        <taxon>Lactobacillales</taxon>
        <taxon>Lactobacillaceae</taxon>
        <taxon>Levilactobacillus</taxon>
    </lineage>
</organism>
<dbReference type="GO" id="GO:0016301">
    <property type="term" value="F:kinase activity"/>
    <property type="evidence" value="ECO:0007669"/>
    <property type="project" value="InterPro"/>
</dbReference>
<dbReference type="AlphaFoldDB" id="A0A2A3TUI0"/>
<reference evidence="2 3" key="1">
    <citation type="submission" date="2017-09" db="EMBL/GenBank/DDBJ databases">
        <title>Genome sequence of Lactobacillus brevis D7.</title>
        <authorList>
            <person name="Kwon M.-S."/>
            <person name="Lim S.K."/>
            <person name="Choi H.-J."/>
        </authorList>
    </citation>
    <scope>NUCLEOTIDE SEQUENCE [LARGE SCALE GENOMIC DNA]</scope>
    <source>
        <strain evidence="2 3">D7</strain>
    </source>
</reference>
<comment type="caution">
    <text evidence="2">The sequence shown here is derived from an EMBL/GenBank/DDBJ whole genome shotgun (WGS) entry which is preliminary data.</text>
</comment>
<evidence type="ECO:0000313" key="2">
    <source>
        <dbReference type="EMBL" id="PBQ22441.1"/>
    </source>
</evidence>
<evidence type="ECO:0000313" key="3">
    <source>
        <dbReference type="Proteomes" id="UP000217918"/>
    </source>
</evidence>
<dbReference type="InterPro" id="IPR053737">
    <property type="entry name" value="Type_II_TA_Toxin"/>
</dbReference>
<gene>
    <name evidence="2" type="ORF">CNR29_13675</name>
</gene>
<dbReference type="EMBL" id="NVYO01000003">
    <property type="protein sequence ID" value="PBQ22441.1"/>
    <property type="molecule type" value="Genomic_DNA"/>
</dbReference>
<dbReference type="Gene3D" id="1.20.120.1870">
    <property type="entry name" value="Fic/DOC protein, Fido domain"/>
    <property type="match status" value="1"/>
</dbReference>
<feature type="domain" description="Fido" evidence="1">
    <location>
        <begin position="68"/>
        <end position="197"/>
    </location>
</feature>
<name>A0A2A3TUI0_LEVBR</name>
<dbReference type="InterPro" id="IPR006440">
    <property type="entry name" value="Doc"/>
</dbReference>
<dbReference type="InterPro" id="IPR003812">
    <property type="entry name" value="Fido"/>
</dbReference>
<dbReference type="Proteomes" id="UP000217918">
    <property type="component" value="Unassembled WGS sequence"/>
</dbReference>
<evidence type="ECO:0000259" key="1">
    <source>
        <dbReference type="PROSITE" id="PS51459"/>
    </source>
</evidence>
<dbReference type="NCBIfam" id="TIGR01550">
    <property type="entry name" value="DOC_P1"/>
    <property type="match status" value="1"/>
</dbReference>